<sequence>MPPAMWGHSLQVIALPLTTLVIAHNKWSWRWPHVVVGGEAAACKRWPHVLGGGCGRRGDRAWATGHRAMSGAGGERGAVCACLHGHKRHKRGHGRHERDVARRTRARCGGCGHDTAWNGRRARSCHSWFD</sequence>
<evidence type="ECO:0000256" key="1">
    <source>
        <dbReference type="SAM" id="SignalP"/>
    </source>
</evidence>
<dbReference type="Proteomes" id="UP000729402">
    <property type="component" value="Unassembled WGS sequence"/>
</dbReference>
<reference evidence="2" key="1">
    <citation type="journal article" date="2021" name="bioRxiv">
        <title>Whole Genome Assembly and Annotation of Northern Wild Rice, Zizania palustris L., Supports a Whole Genome Duplication in the Zizania Genus.</title>
        <authorList>
            <person name="Haas M."/>
            <person name="Kono T."/>
            <person name="Macchietto M."/>
            <person name="Millas R."/>
            <person name="McGilp L."/>
            <person name="Shao M."/>
            <person name="Duquette J."/>
            <person name="Hirsch C.N."/>
            <person name="Kimball J."/>
        </authorList>
    </citation>
    <scope>NUCLEOTIDE SEQUENCE</scope>
    <source>
        <tissue evidence="2">Fresh leaf tissue</tissue>
    </source>
</reference>
<feature type="signal peptide" evidence="1">
    <location>
        <begin position="1"/>
        <end position="23"/>
    </location>
</feature>
<evidence type="ECO:0000313" key="3">
    <source>
        <dbReference type="Proteomes" id="UP000729402"/>
    </source>
</evidence>
<comment type="caution">
    <text evidence="2">The sequence shown here is derived from an EMBL/GenBank/DDBJ whole genome shotgun (WGS) entry which is preliminary data.</text>
</comment>
<organism evidence="2 3">
    <name type="scientific">Zizania palustris</name>
    <name type="common">Northern wild rice</name>
    <dbReference type="NCBI Taxonomy" id="103762"/>
    <lineage>
        <taxon>Eukaryota</taxon>
        <taxon>Viridiplantae</taxon>
        <taxon>Streptophyta</taxon>
        <taxon>Embryophyta</taxon>
        <taxon>Tracheophyta</taxon>
        <taxon>Spermatophyta</taxon>
        <taxon>Magnoliopsida</taxon>
        <taxon>Liliopsida</taxon>
        <taxon>Poales</taxon>
        <taxon>Poaceae</taxon>
        <taxon>BOP clade</taxon>
        <taxon>Oryzoideae</taxon>
        <taxon>Oryzeae</taxon>
        <taxon>Zizaniinae</taxon>
        <taxon>Zizania</taxon>
    </lineage>
</organism>
<evidence type="ECO:0000313" key="2">
    <source>
        <dbReference type="EMBL" id="KAG8060681.1"/>
    </source>
</evidence>
<keyword evidence="3" id="KW-1185">Reference proteome</keyword>
<evidence type="ECO:0008006" key="4">
    <source>
        <dbReference type="Google" id="ProtNLM"/>
    </source>
</evidence>
<dbReference type="AlphaFoldDB" id="A0A8J5SQ21"/>
<keyword evidence="1" id="KW-0732">Signal</keyword>
<proteinExistence type="predicted"/>
<accession>A0A8J5SQ21</accession>
<name>A0A8J5SQ21_ZIZPA</name>
<gene>
    <name evidence="2" type="ORF">GUJ93_ZPchr0002g25879</name>
</gene>
<dbReference type="EMBL" id="JAAALK010000287">
    <property type="protein sequence ID" value="KAG8060681.1"/>
    <property type="molecule type" value="Genomic_DNA"/>
</dbReference>
<protein>
    <recommendedName>
        <fullName evidence="4">Secreted protein</fullName>
    </recommendedName>
</protein>
<feature type="chain" id="PRO_5035307798" description="Secreted protein" evidence="1">
    <location>
        <begin position="24"/>
        <end position="130"/>
    </location>
</feature>
<reference evidence="2" key="2">
    <citation type="submission" date="2021-02" db="EMBL/GenBank/DDBJ databases">
        <authorList>
            <person name="Kimball J.A."/>
            <person name="Haas M.W."/>
            <person name="Macchietto M."/>
            <person name="Kono T."/>
            <person name="Duquette J."/>
            <person name="Shao M."/>
        </authorList>
    </citation>
    <scope>NUCLEOTIDE SEQUENCE</scope>
    <source>
        <tissue evidence="2">Fresh leaf tissue</tissue>
    </source>
</reference>